<dbReference type="InterPro" id="IPR016478">
    <property type="entry name" value="GTPase_MTG1"/>
</dbReference>
<proteinExistence type="inferred from homology"/>
<dbReference type="PROSITE" id="PS51721">
    <property type="entry name" value="G_CP"/>
    <property type="match status" value="1"/>
</dbReference>
<dbReference type="CDD" id="cd00882">
    <property type="entry name" value="Ras_like_GTPase"/>
    <property type="match status" value="1"/>
</dbReference>
<evidence type="ECO:0000259" key="5">
    <source>
        <dbReference type="PROSITE" id="PS51721"/>
    </source>
</evidence>
<name>A0A510JDX3_9FUSO</name>
<organism evidence="6 7">
    <name type="scientific">Leptotrichia hofstadii</name>
    <dbReference type="NCBI Taxonomy" id="157688"/>
    <lineage>
        <taxon>Bacteria</taxon>
        <taxon>Fusobacteriati</taxon>
        <taxon>Fusobacteriota</taxon>
        <taxon>Fusobacteriia</taxon>
        <taxon>Fusobacteriales</taxon>
        <taxon>Leptotrichiaceae</taxon>
        <taxon>Leptotrichia</taxon>
    </lineage>
</organism>
<dbReference type="Gene3D" id="1.10.1580.10">
    <property type="match status" value="1"/>
</dbReference>
<comment type="similarity">
    <text evidence="3">Belongs to the TRAFAC class YlqF/YawG GTPase family. MTG1 subfamily.</text>
</comment>
<dbReference type="EMBL" id="AP019823">
    <property type="protein sequence ID" value="BBM37434.1"/>
    <property type="molecule type" value="Genomic_DNA"/>
</dbReference>
<dbReference type="Proteomes" id="UP000321892">
    <property type="component" value="Chromosome"/>
</dbReference>
<dbReference type="CDD" id="cd01856">
    <property type="entry name" value="YlqF"/>
    <property type="match status" value="1"/>
</dbReference>
<evidence type="ECO:0000256" key="2">
    <source>
        <dbReference type="ARBA" id="ARBA00023134"/>
    </source>
</evidence>
<feature type="domain" description="CP-type G" evidence="5">
    <location>
        <begin position="50"/>
        <end position="219"/>
    </location>
</feature>
<dbReference type="PIRSF" id="PIRSF006230">
    <property type="entry name" value="MG442"/>
    <property type="match status" value="1"/>
</dbReference>
<dbReference type="PANTHER" id="PTHR45782:SF4">
    <property type="entry name" value="MITOCHONDRIAL RIBOSOME-ASSOCIATED GTPASE 1"/>
    <property type="match status" value="1"/>
</dbReference>
<evidence type="ECO:0000313" key="7">
    <source>
        <dbReference type="Proteomes" id="UP000321892"/>
    </source>
</evidence>
<reference evidence="6 7" key="1">
    <citation type="submission" date="2019-07" db="EMBL/GenBank/DDBJ databases">
        <title>Complete Genome Sequence of Leptotrichia hofstadii Strain JCM16775.</title>
        <authorList>
            <person name="Watanabe S."/>
            <person name="Cui L."/>
        </authorList>
    </citation>
    <scope>NUCLEOTIDE SEQUENCE [LARGE SCALE GENOMIC DNA]</scope>
    <source>
        <strain evidence="6 7">JCM16775</strain>
    </source>
</reference>
<feature type="binding site" evidence="4">
    <location>
        <begin position="97"/>
        <end position="100"/>
    </location>
    <ligand>
        <name>GTP</name>
        <dbReference type="ChEBI" id="CHEBI:37565"/>
    </ligand>
</feature>
<comment type="subcellular location">
    <subcellularLocation>
        <location evidence="3">Cytoplasm</location>
    </subcellularLocation>
</comment>
<evidence type="ECO:0000256" key="3">
    <source>
        <dbReference type="PIRNR" id="PIRNR006230"/>
    </source>
</evidence>
<keyword evidence="2 3" id="KW-0342">GTP-binding</keyword>
<sequence>MDKWLEKFKNIEFLSLILKLILILGLKIKIYRENGENERMNINWYPGHMKKTKDLIVENLKIIDIVIEILDARIPISSKNPDISKLANNKKKIIVLNKVDLIDSKELKSWEDYFLENNFSDYFVALSVEKGTNFNELRKITDKIYAEKLEKMKKKGLRKTEVRAMIVGIPNVGKSKFINKFVNKNKARVGNTPGFTRGKQWIKIDEKLELLDTPGVLWPKFEDDEVAYNLAITGSIKDNVLQLENVAIKFLDKLKDLGKIDNLVKAYNLEEYITNEEILGLENHKILEILEKRLGVSKNDEHNYEIISRRLMKDYRMGKIGKFFLEIPKN</sequence>
<dbReference type="InterPro" id="IPR023179">
    <property type="entry name" value="GTP-bd_ortho_bundle_sf"/>
</dbReference>
<keyword evidence="1 3" id="KW-0547">Nucleotide-binding</keyword>
<evidence type="ECO:0000313" key="6">
    <source>
        <dbReference type="EMBL" id="BBM37434.1"/>
    </source>
</evidence>
<evidence type="ECO:0000256" key="1">
    <source>
        <dbReference type="ARBA" id="ARBA00022741"/>
    </source>
</evidence>
<dbReference type="NCBIfam" id="TIGR03596">
    <property type="entry name" value="GTPase_YlqF"/>
    <property type="match status" value="1"/>
</dbReference>
<protein>
    <recommendedName>
        <fullName evidence="3">Ribosome biogenesis GTPase A</fullName>
    </recommendedName>
</protein>
<comment type="function">
    <text evidence="3">Required for a late step of 50S ribosomal subunit assembly. Has GTPase activity.</text>
</comment>
<dbReference type="InterPro" id="IPR019991">
    <property type="entry name" value="GTP-bd_ribosome_bgen"/>
</dbReference>
<dbReference type="GO" id="GO:0006412">
    <property type="term" value="P:translation"/>
    <property type="evidence" value="ECO:0007669"/>
    <property type="project" value="TreeGrafter"/>
</dbReference>
<dbReference type="KEGG" id="lhf:JCM16775_0109"/>
<dbReference type="Pfam" id="PF01926">
    <property type="entry name" value="MMR_HSR1"/>
    <property type="match status" value="1"/>
</dbReference>
<dbReference type="Gene3D" id="3.40.50.300">
    <property type="entry name" value="P-loop containing nucleotide triphosphate hydrolases"/>
    <property type="match status" value="1"/>
</dbReference>
<keyword evidence="3" id="KW-0963">Cytoplasm</keyword>
<evidence type="ECO:0000256" key="4">
    <source>
        <dbReference type="PIRSR" id="PIRSR006230-1"/>
    </source>
</evidence>
<dbReference type="PANTHER" id="PTHR45782">
    <property type="entry name" value="MITOCHONDRIAL RIBOSOME-ASSOCIATED GTPASE 1"/>
    <property type="match status" value="1"/>
</dbReference>
<dbReference type="InterPro" id="IPR030378">
    <property type="entry name" value="G_CP_dom"/>
</dbReference>
<feature type="binding site" evidence="4">
    <location>
        <position position="215"/>
    </location>
    <ligand>
        <name>GTP</name>
        <dbReference type="ChEBI" id="CHEBI:37565"/>
    </ligand>
</feature>
<keyword evidence="7" id="KW-1185">Reference proteome</keyword>
<dbReference type="InterPro" id="IPR006073">
    <property type="entry name" value="GTP-bd"/>
</dbReference>
<dbReference type="GO" id="GO:0003924">
    <property type="term" value="F:GTPase activity"/>
    <property type="evidence" value="ECO:0007669"/>
    <property type="project" value="TreeGrafter"/>
</dbReference>
<accession>A0A510JDX3</accession>
<dbReference type="SUPFAM" id="SSF52540">
    <property type="entry name" value="P-loop containing nucleoside triphosphate hydrolases"/>
    <property type="match status" value="1"/>
</dbReference>
<dbReference type="GO" id="GO:0005737">
    <property type="term" value="C:cytoplasm"/>
    <property type="evidence" value="ECO:0007669"/>
    <property type="project" value="UniProtKB-SubCell"/>
</dbReference>
<dbReference type="AlphaFoldDB" id="A0A510JDX3"/>
<dbReference type="FunFam" id="3.40.50.300:FF:000590">
    <property type="entry name" value="Ribosome biogenesis GTPase A"/>
    <property type="match status" value="1"/>
</dbReference>
<dbReference type="GO" id="GO:0005525">
    <property type="term" value="F:GTP binding"/>
    <property type="evidence" value="ECO:0007669"/>
    <property type="project" value="UniProtKB-KW"/>
</dbReference>
<gene>
    <name evidence="6" type="ORF">JCM16775_0109</name>
</gene>
<dbReference type="InterPro" id="IPR027417">
    <property type="entry name" value="P-loop_NTPase"/>
</dbReference>